<evidence type="ECO:0000256" key="2">
    <source>
        <dbReference type="ARBA" id="ARBA00023027"/>
    </source>
</evidence>
<evidence type="ECO:0000313" key="6">
    <source>
        <dbReference type="Proteomes" id="UP000009168"/>
    </source>
</evidence>
<dbReference type="GeneID" id="7826004"/>
<evidence type="ECO:0000259" key="3">
    <source>
        <dbReference type="SMART" id="SM01002"/>
    </source>
</evidence>
<name>I7ML79_TETTS</name>
<dbReference type="SMART" id="SM01003">
    <property type="entry name" value="AlaDh_PNT_N"/>
    <property type="match status" value="1"/>
</dbReference>
<dbReference type="eggNOG" id="KOG0172">
    <property type="taxonomic scope" value="Eukaryota"/>
</dbReference>
<dbReference type="SUPFAM" id="SSF52283">
    <property type="entry name" value="Formate/glycerate dehydrogenase catalytic domain-like"/>
    <property type="match status" value="1"/>
</dbReference>
<dbReference type="OMA" id="LATNCEH"/>
<feature type="domain" description="Alanine dehydrogenase/pyridine nucleotide transhydrogenase NAD(H)-binding" evidence="3">
    <location>
        <begin position="183"/>
        <end position="379"/>
    </location>
</feature>
<dbReference type="Gene3D" id="3.30.70.2690">
    <property type="entry name" value="LOR/SDH bifunctional enzyme, conserved domain"/>
    <property type="match status" value="1"/>
</dbReference>
<dbReference type="Pfam" id="PF04455">
    <property type="entry name" value="Saccharop_dh_N"/>
    <property type="match status" value="1"/>
</dbReference>
<dbReference type="HOGENOM" id="CLU_005231_2_0_1"/>
<dbReference type="RefSeq" id="XP_001021580.1">
    <property type="nucleotide sequence ID" value="XM_001021580.1"/>
</dbReference>
<evidence type="ECO:0000256" key="1">
    <source>
        <dbReference type="ARBA" id="ARBA00023002"/>
    </source>
</evidence>
<dbReference type="GO" id="GO:0019878">
    <property type="term" value="P:lysine biosynthetic process via aminoadipic acid"/>
    <property type="evidence" value="ECO:0007669"/>
    <property type="project" value="TreeGrafter"/>
</dbReference>
<dbReference type="OrthoDB" id="10059875at2759"/>
<proteinExistence type="predicted"/>
<gene>
    <name evidence="5" type="ORF">TTHERM_00149450</name>
</gene>
<dbReference type="FunFam" id="3.40.50.720:FF:000087">
    <property type="entry name" value="alpha-aminoadipic semialdehyde synthase, mitochondrial"/>
    <property type="match status" value="1"/>
</dbReference>
<dbReference type="AlphaFoldDB" id="I7ML79"/>
<dbReference type="Gene3D" id="3.40.50.720">
    <property type="entry name" value="NAD(P)-binding Rossmann-like Domain"/>
    <property type="match status" value="1"/>
</dbReference>
<keyword evidence="1" id="KW-0560">Oxidoreductase</keyword>
<organism evidence="5 6">
    <name type="scientific">Tetrahymena thermophila (strain SB210)</name>
    <dbReference type="NCBI Taxonomy" id="312017"/>
    <lineage>
        <taxon>Eukaryota</taxon>
        <taxon>Sar</taxon>
        <taxon>Alveolata</taxon>
        <taxon>Ciliophora</taxon>
        <taxon>Intramacronucleata</taxon>
        <taxon>Oligohymenophorea</taxon>
        <taxon>Hymenostomatida</taxon>
        <taxon>Tetrahymenina</taxon>
        <taxon>Tetrahymenidae</taxon>
        <taxon>Tetrahymena</taxon>
    </lineage>
</organism>
<dbReference type="Pfam" id="PF05222">
    <property type="entry name" value="AlaDh_PNT_N"/>
    <property type="match status" value="1"/>
</dbReference>
<dbReference type="CDD" id="cd12189">
    <property type="entry name" value="LKR_SDH_like"/>
    <property type="match status" value="1"/>
</dbReference>
<dbReference type="InParanoid" id="I7ML79"/>
<evidence type="ECO:0000259" key="4">
    <source>
        <dbReference type="SMART" id="SM01003"/>
    </source>
</evidence>
<keyword evidence="2" id="KW-0520">NAD</keyword>
<protein>
    <submittedName>
        <fullName evidence="5">Lysine-ketoglutarate reductase saccharopine dehydrogenase enzyme, putative</fullName>
    </submittedName>
</protein>
<dbReference type="InterPro" id="IPR007886">
    <property type="entry name" value="AlaDH/PNT_N"/>
</dbReference>
<sequence>MSEQNKIIYVGVRAEDKSHWERRVPIIPKHVREIHDKYPYIKFIVEPCTKRVFSNKEYENAGAIISSDLTNCSLIICVKEVPIEKLYPQKTYMFFSHTIKAQKQNMAALDDMIQKKIRLIDYEKITDEKNNRLVAFGRFAGIAGTIDYLSGLGQYLMTKSISTAFLNISMSYKYFNLEQAYLHLKSVGQQLESQEIPKELRPLVFAVTGTGRCANGAWEVLENLPIKKVSPDELKALHDDIDNPAHATTIYCCSILPEHMVEHSEHKDHFEKKHYYENPHEYVPIFHEKYLPYISSIFHNMYWDYKFPRLITDQHMKELAQKGKSKLLGISDVTCDLEGSIEFLKKFTTPDQPFYVYEPIEQKIYDDLKYRDNGILYLALDFLPCELPFDASTHFSNHLKEWIPNIAESDISLHIEESGLIDCIKRAVITHNGDLTHAYQYIRKLRDANERIEASKNFEPKRGLSKKVQSFSSLKIEGHIFDTGAINKILDICQKYEVKFNVADILVGQNEDQTSQMLLQLYANNHESMIEVIEQIEVLAEKINLVIYESLSSAY</sequence>
<dbReference type="GO" id="GO:0004753">
    <property type="term" value="F:saccharopine dehydrogenase activity"/>
    <property type="evidence" value="ECO:0007669"/>
    <property type="project" value="TreeGrafter"/>
</dbReference>
<dbReference type="GO" id="GO:0005737">
    <property type="term" value="C:cytoplasm"/>
    <property type="evidence" value="ECO:0007669"/>
    <property type="project" value="TreeGrafter"/>
</dbReference>
<evidence type="ECO:0000313" key="5">
    <source>
        <dbReference type="EMBL" id="EAS01335.1"/>
    </source>
</evidence>
<dbReference type="PANTHER" id="PTHR11133:SF22">
    <property type="entry name" value="ALPHA-AMINOADIPIC SEMIALDEHYDE SYNTHASE, MITOCHONDRIAL"/>
    <property type="match status" value="1"/>
</dbReference>
<dbReference type="Proteomes" id="UP000009168">
    <property type="component" value="Unassembled WGS sequence"/>
</dbReference>
<dbReference type="STRING" id="312017.I7ML79"/>
<dbReference type="InterPro" id="IPR051168">
    <property type="entry name" value="AASS"/>
</dbReference>
<dbReference type="InterPro" id="IPR007698">
    <property type="entry name" value="AlaDH/PNT_NAD(H)-bd"/>
</dbReference>
<reference evidence="6" key="1">
    <citation type="journal article" date="2006" name="PLoS Biol.">
        <title>Macronuclear genome sequence of the ciliate Tetrahymena thermophila, a model eukaryote.</title>
        <authorList>
            <person name="Eisen J.A."/>
            <person name="Coyne R.S."/>
            <person name="Wu M."/>
            <person name="Wu D."/>
            <person name="Thiagarajan M."/>
            <person name="Wortman J.R."/>
            <person name="Badger J.H."/>
            <person name="Ren Q."/>
            <person name="Amedeo P."/>
            <person name="Jones K.M."/>
            <person name="Tallon L.J."/>
            <person name="Delcher A.L."/>
            <person name="Salzberg S.L."/>
            <person name="Silva J.C."/>
            <person name="Haas B.J."/>
            <person name="Majoros W.H."/>
            <person name="Farzad M."/>
            <person name="Carlton J.M."/>
            <person name="Smith R.K. Jr."/>
            <person name="Garg J."/>
            <person name="Pearlman R.E."/>
            <person name="Karrer K.M."/>
            <person name="Sun L."/>
            <person name="Manning G."/>
            <person name="Elde N.C."/>
            <person name="Turkewitz A.P."/>
            <person name="Asai D.J."/>
            <person name="Wilkes D.E."/>
            <person name="Wang Y."/>
            <person name="Cai H."/>
            <person name="Collins K."/>
            <person name="Stewart B.A."/>
            <person name="Lee S.R."/>
            <person name="Wilamowska K."/>
            <person name="Weinberg Z."/>
            <person name="Ruzzo W.L."/>
            <person name="Wloga D."/>
            <person name="Gaertig J."/>
            <person name="Frankel J."/>
            <person name="Tsao C.-C."/>
            <person name="Gorovsky M.A."/>
            <person name="Keeling P.J."/>
            <person name="Waller R.F."/>
            <person name="Patron N.J."/>
            <person name="Cherry J.M."/>
            <person name="Stover N.A."/>
            <person name="Krieger C.J."/>
            <person name="del Toro C."/>
            <person name="Ryder H.F."/>
            <person name="Williamson S.C."/>
            <person name="Barbeau R.A."/>
            <person name="Hamilton E.P."/>
            <person name="Orias E."/>
        </authorList>
    </citation>
    <scope>NUCLEOTIDE SEQUENCE [LARGE SCALE GENOMIC DNA]</scope>
    <source>
        <strain evidence="6">SB210</strain>
    </source>
</reference>
<dbReference type="EMBL" id="GG662603">
    <property type="protein sequence ID" value="EAS01335.1"/>
    <property type="molecule type" value="Genomic_DNA"/>
</dbReference>
<dbReference type="SMART" id="SM01002">
    <property type="entry name" value="AlaDh_PNT_C"/>
    <property type="match status" value="1"/>
</dbReference>
<accession>I7ML79</accession>
<dbReference type="KEGG" id="tet:TTHERM_00149450"/>
<feature type="domain" description="Alanine dehydrogenase/pyridine nucleotide transhydrogenase N-terminal" evidence="4">
    <location>
        <begin position="11"/>
        <end position="143"/>
    </location>
</feature>
<dbReference type="InterPro" id="IPR043009">
    <property type="entry name" value="LOR/SDH_bifunc_enz_cons_dom_sf"/>
</dbReference>
<dbReference type="PANTHER" id="PTHR11133">
    <property type="entry name" value="SACCHAROPINE DEHYDROGENASE"/>
    <property type="match status" value="1"/>
</dbReference>
<dbReference type="InterPro" id="IPR007545">
    <property type="entry name" value="LOR/SDH_bifunc_enz_cons_dom"/>
</dbReference>
<keyword evidence="6" id="KW-1185">Reference proteome</keyword>